<dbReference type="AlphaFoldDB" id="A0A453LJ49"/>
<proteinExistence type="inferred from homology"/>
<evidence type="ECO:0000313" key="3">
    <source>
        <dbReference type="Proteomes" id="UP000015105"/>
    </source>
</evidence>
<protein>
    <submittedName>
        <fullName evidence="2">Uncharacterized protein</fullName>
    </submittedName>
</protein>
<dbReference type="EnsemblPlants" id="AET5Gv20794100.5">
    <property type="protein sequence ID" value="AET5Gv20794100.5"/>
    <property type="gene ID" value="AET5Gv20794100"/>
</dbReference>
<dbReference type="Pfam" id="PF02519">
    <property type="entry name" value="Auxin_inducible"/>
    <property type="match status" value="1"/>
</dbReference>
<organism evidence="2 3">
    <name type="scientific">Aegilops tauschii subsp. strangulata</name>
    <name type="common">Goatgrass</name>
    <dbReference type="NCBI Taxonomy" id="200361"/>
    <lineage>
        <taxon>Eukaryota</taxon>
        <taxon>Viridiplantae</taxon>
        <taxon>Streptophyta</taxon>
        <taxon>Embryophyta</taxon>
        <taxon>Tracheophyta</taxon>
        <taxon>Spermatophyta</taxon>
        <taxon>Magnoliopsida</taxon>
        <taxon>Liliopsida</taxon>
        <taxon>Poales</taxon>
        <taxon>Poaceae</taxon>
        <taxon>BOP clade</taxon>
        <taxon>Pooideae</taxon>
        <taxon>Triticodae</taxon>
        <taxon>Triticeae</taxon>
        <taxon>Triticinae</taxon>
        <taxon>Aegilops</taxon>
    </lineage>
</organism>
<dbReference type="STRING" id="200361.A0A453LJ49"/>
<reference evidence="2" key="4">
    <citation type="submission" date="2019-03" db="UniProtKB">
        <authorList>
            <consortium name="EnsemblPlants"/>
        </authorList>
    </citation>
    <scope>IDENTIFICATION</scope>
</reference>
<dbReference type="GO" id="GO:0009733">
    <property type="term" value="P:response to auxin"/>
    <property type="evidence" value="ECO:0007669"/>
    <property type="project" value="InterPro"/>
</dbReference>
<dbReference type="EnsemblPlants" id="AET5Gv20794100.6">
    <property type="protein sequence ID" value="AET5Gv20794100.6"/>
    <property type="gene ID" value="AET5Gv20794100"/>
</dbReference>
<name>A0A453LJ49_AEGTS</name>
<dbReference type="Proteomes" id="UP000015105">
    <property type="component" value="Chromosome 5D"/>
</dbReference>
<reference evidence="3" key="2">
    <citation type="journal article" date="2017" name="Nat. Plants">
        <title>The Aegilops tauschii genome reveals multiple impacts of transposons.</title>
        <authorList>
            <person name="Zhao G."/>
            <person name="Zou C."/>
            <person name="Li K."/>
            <person name="Wang K."/>
            <person name="Li T."/>
            <person name="Gao L."/>
            <person name="Zhang X."/>
            <person name="Wang H."/>
            <person name="Yang Z."/>
            <person name="Liu X."/>
            <person name="Jiang W."/>
            <person name="Mao L."/>
            <person name="Kong X."/>
            <person name="Jiao Y."/>
            <person name="Jia J."/>
        </authorList>
    </citation>
    <scope>NUCLEOTIDE SEQUENCE [LARGE SCALE GENOMIC DNA]</scope>
    <source>
        <strain evidence="3">cv. AL8/78</strain>
    </source>
</reference>
<reference evidence="2" key="3">
    <citation type="journal article" date="2017" name="Nature">
        <title>Genome sequence of the progenitor of the wheat D genome Aegilops tauschii.</title>
        <authorList>
            <person name="Luo M.C."/>
            <person name="Gu Y.Q."/>
            <person name="Puiu D."/>
            <person name="Wang H."/>
            <person name="Twardziok S.O."/>
            <person name="Deal K.R."/>
            <person name="Huo N."/>
            <person name="Zhu T."/>
            <person name="Wang L."/>
            <person name="Wang Y."/>
            <person name="McGuire P.E."/>
            <person name="Liu S."/>
            <person name="Long H."/>
            <person name="Ramasamy R.K."/>
            <person name="Rodriguez J.C."/>
            <person name="Van S.L."/>
            <person name="Yuan L."/>
            <person name="Wang Z."/>
            <person name="Xia Z."/>
            <person name="Xiao L."/>
            <person name="Anderson O.D."/>
            <person name="Ouyang S."/>
            <person name="Liang Y."/>
            <person name="Zimin A.V."/>
            <person name="Pertea G."/>
            <person name="Qi P."/>
            <person name="Bennetzen J.L."/>
            <person name="Dai X."/>
            <person name="Dawson M.W."/>
            <person name="Muller H.G."/>
            <person name="Kugler K."/>
            <person name="Rivarola-Duarte L."/>
            <person name="Spannagl M."/>
            <person name="Mayer K.F.X."/>
            <person name="Lu F.H."/>
            <person name="Bevan M.W."/>
            <person name="Leroy P."/>
            <person name="Li P."/>
            <person name="You F.M."/>
            <person name="Sun Q."/>
            <person name="Liu Z."/>
            <person name="Lyons E."/>
            <person name="Wicker T."/>
            <person name="Salzberg S.L."/>
            <person name="Devos K.M."/>
            <person name="Dvorak J."/>
        </authorList>
    </citation>
    <scope>NUCLEOTIDE SEQUENCE [LARGE SCALE GENOMIC DNA]</scope>
    <source>
        <strain evidence="2">cv. AL8/78</strain>
    </source>
</reference>
<dbReference type="PANTHER" id="PTHR31175">
    <property type="entry name" value="AUXIN-RESPONSIVE FAMILY PROTEIN"/>
    <property type="match status" value="1"/>
</dbReference>
<comment type="similarity">
    <text evidence="1">Belongs to the ARG7 family.</text>
</comment>
<dbReference type="Gramene" id="AET5Gv20794100.6">
    <property type="protein sequence ID" value="AET5Gv20794100.6"/>
    <property type="gene ID" value="AET5Gv20794100"/>
</dbReference>
<keyword evidence="3" id="KW-1185">Reference proteome</keyword>
<dbReference type="Gramene" id="AET5Gv20794100.5">
    <property type="protein sequence ID" value="AET5Gv20794100.5"/>
    <property type="gene ID" value="AET5Gv20794100"/>
</dbReference>
<dbReference type="EnsemblPlants" id="AET5Gv20794100.2">
    <property type="protein sequence ID" value="AET5Gv20794100.2"/>
    <property type="gene ID" value="AET5Gv20794100"/>
</dbReference>
<reference evidence="3" key="1">
    <citation type="journal article" date="2014" name="Science">
        <title>Ancient hybridizations among the ancestral genomes of bread wheat.</title>
        <authorList>
            <consortium name="International Wheat Genome Sequencing Consortium,"/>
            <person name="Marcussen T."/>
            <person name="Sandve S.R."/>
            <person name="Heier L."/>
            <person name="Spannagl M."/>
            <person name="Pfeifer M."/>
            <person name="Jakobsen K.S."/>
            <person name="Wulff B.B."/>
            <person name="Steuernagel B."/>
            <person name="Mayer K.F."/>
            <person name="Olsen O.A."/>
        </authorList>
    </citation>
    <scope>NUCLEOTIDE SEQUENCE [LARGE SCALE GENOMIC DNA]</scope>
    <source>
        <strain evidence="3">cv. AL8/78</strain>
    </source>
</reference>
<evidence type="ECO:0000256" key="1">
    <source>
        <dbReference type="ARBA" id="ARBA00006974"/>
    </source>
</evidence>
<dbReference type="EnsemblPlants" id="AET5Gv20794100.1">
    <property type="protein sequence ID" value="AET5Gv20794100.1"/>
    <property type="gene ID" value="AET5Gv20794100"/>
</dbReference>
<evidence type="ECO:0000313" key="2">
    <source>
        <dbReference type="EnsemblPlants" id="AET5Gv20794100.3"/>
    </source>
</evidence>
<dbReference type="Gramene" id="AET5Gv20794100.1">
    <property type="protein sequence ID" value="AET5Gv20794100.1"/>
    <property type="gene ID" value="AET5Gv20794100"/>
</dbReference>
<reference evidence="2" key="5">
    <citation type="journal article" date="2021" name="G3 (Bethesda)">
        <title>Aegilops tauschii genome assembly Aet v5.0 features greater sequence contiguity and improved annotation.</title>
        <authorList>
            <person name="Wang L."/>
            <person name="Zhu T."/>
            <person name="Rodriguez J.C."/>
            <person name="Deal K.R."/>
            <person name="Dubcovsky J."/>
            <person name="McGuire P.E."/>
            <person name="Lux T."/>
            <person name="Spannagl M."/>
            <person name="Mayer K.F.X."/>
            <person name="Baldrich P."/>
            <person name="Meyers B.C."/>
            <person name="Huo N."/>
            <person name="Gu Y.Q."/>
            <person name="Zhou H."/>
            <person name="Devos K.M."/>
            <person name="Bennetzen J.L."/>
            <person name="Unver T."/>
            <person name="Budak H."/>
            <person name="Gulick P.J."/>
            <person name="Galiba G."/>
            <person name="Kalapos B."/>
            <person name="Nelson D.R."/>
            <person name="Li P."/>
            <person name="You F.M."/>
            <person name="Luo M.C."/>
            <person name="Dvorak J."/>
        </authorList>
    </citation>
    <scope>NUCLEOTIDE SEQUENCE [LARGE SCALE GENOMIC DNA]</scope>
    <source>
        <strain evidence="2">cv. AL8/78</strain>
    </source>
</reference>
<dbReference type="Gramene" id="AET5Gv20794100.3">
    <property type="protein sequence ID" value="AET5Gv20794100.3"/>
    <property type="gene ID" value="AET5Gv20794100"/>
</dbReference>
<accession>A0A453LJ49</accession>
<dbReference type="PANTHER" id="PTHR31175:SF120">
    <property type="entry name" value="OS09G0547100 PROTEIN"/>
    <property type="match status" value="1"/>
</dbReference>
<dbReference type="Gramene" id="AET5Gv20794100.4">
    <property type="protein sequence ID" value="AET5Gv20794100.4"/>
    <property type="gene ID" value="AET5Gv20794100"/>
</dbReference>
<dbReference type="EnsemblPlants" id="AET5Gv20794100.3">
    <property type="protein sequence ID" value="AET5Gv20794100.3"/>
    <property type="gene ID" value="AET5Gv20794100"/>
</dbReference>
<dbReference type="Gramene" id="AET5Gv20794100.2">
    <property type="protein sequence ID" value="AET5Gv20794100.2"/>
    <property type="gene ID" value="AET5Gv20794100"/>
</dbReference>
<sequence length="65" mass="7323">MYTVDESRVEVPLVYLSTTIFSKPLKMSQEEFGFASDGKITLPCDARVMEYIYHVLAQEKCLSGG</sequence>
<dbReference type="EnsemblPlants" id="AET5Gv20794100.4">
    <property type="protein sequence ID" value="AET5Gv20794100.4"/>
    <property type="gene ID" value="AET5Gv20794100"/>
</dbReference>
<dbReference type="InterPro" id="IPR003676">
    <property type="entry name" value="SAUR_fam"/>
</dbReference>